<feature type="region of interest" description="Disordered" evidence="1">
    <location>
        <begin position="484"/>
        <end position="548"/>
    </location>
</feature>
<feature type="compositionally biased region" description="Basic residues" evidence="1">
    <location>
        <begin position="1188"/>
        <end position="1200"/>
    </location>
</feature>
<feature type="compositionally biased region" description="Polar residues" evidence="1">
    <location>
        <begin position="1263"/>
        <end position="1273"/>
    </location>
</feature>
<name>A0A3Q0J384_DIACI</name>
<feature type="compositionally biased region" description="Basic and acidic residues" evidence="1">
    <location>
        <begin position="22"/>
        <end position="33"/>
    </location>
</feature>
<feature type="region of interest" description="Disordered" evidence="1">
    <location>
        <begin position="1356"/>
        <end position="1430"/>
    </location>
</feature>
<feature type="compositionally biased region" description="Basic and acidic residues" evidence="1">
    <location>
        <begin position="1114"/>
        <end position="1132"/>
    </location>
</feature>
<evidence type="ECO:0000313" key="3">
    <source>
        <dbReference type="RefSeq" id="XP_026682871.1"/>
    </source>
</evidence>
<feature type="region of interest" description="Disordered" evidence="1">
    <location>
        <begin position="1"/>
        <end position="68"/>
    </location>
</feature>
<feature type="compositionally biased region" description="Basic and acidic residues" evidence="1">
    <location>
        <begin position="241"/>
        <end position="272"/>
    </location>
</feature>
<feature type="region of interest" description="Disordered" evidence="1">
    <location>
        <begin position="1231"/>
        <end position="1297"/>
    </location>
</feature>
<feature type="region of interest" description="Disordered" evidence="1">
    <location>
        <begin position="221"/>
        <end position="274"/>
    </location>
</feature>
<organism evidence="2 3">
    <name type="scientific">Diaphorina citri</name>
    <name type="common">Asian citrus psyllid</name>
    <dbReference type="NCBI Taxonomy" id="121845"/>
    <lineage>
        <taxon>Eukaryota</taxon>
        <taxon>Metazoa</taxon>
        <taxon>Ecdysozoa</taxon>
        <taxon>Arthropoda</taxon>
        <taxon>Hexapoda</taxon>
        <taxon>Insecta</taxon>
        <taxon>Pterygota</taxon>
        <taxon>Neoptera</taxon>
        <taxon>Paraneoptera</taxon>
        <taxon>Hemiptera</taxon>
        <taxon>Sternorrhyncha</taxon>
        <taxon>Psylloidea</taxon>
        <taxon>Psyllidae</taxon>
        <taxon>Diaphorininae</taxon>
        <taxon>Diaphorina</taxon>
    </lineage>
</organism>
<gene>
    <name evidence="3" type="primary">LOC113469403</name>
</gene>
<feature type="compositionally biased region" description="Polar residues" evidence="1">
    <location>
        <begin position="1419"/>
        <end position="1430"/>
    </location>
</feature>
<feature type="compositionally biased region" description="Basic and acidic residues" evidence="1">
    <location>
        <begin position="1242"/>
        <end position="1262"/>
    </location>
</feature>
<feature type="compositionally biased region" description="Basic and acidic residues" evidence="1">
    <location>
        <begin position="1"/>
        <end position="11"/>
    </location>
</feature>
<protein>
    <submittedName>
        <fullName evidence="3">Uncharacterized protein LOC113469403</fullName>
    </submittedName>
</protein>
<feature type="region of interest" description="Disordered" evidence="1">
    <location>
        <begin position="90"/>
        <end position="147"/>
    </location>
</feature>
<feature type="compositionally biased region" description="Polar residues" evidence="1">
    <location>
        <begin position="1201"/>
        <end position="1211"/>
    </location>
</feature>
<evidence type="ECO:0000256" key="1">
    <source>
        <dbReference type="SAM" id="MobiDB-lite"/>
    </source>
</evidence>
<feature type="compositionally biased region" description="Basic and acidic residues" evidence="1">
    <location>
        <begin position="484"/>
        <end position="497"/>
    </location>
</feature>
<feature type="region of interest" description="Disordered" evidence="1">
    <location>
        <begin position="379"/>
        <end position="448"/>
    </location>
</feature>
<dbReference type="RefSeq" id="XP_026682871.1">
    <property type="nucleotide sequence ID" value="XM_026827070.1"/>
</dbReference>
<dbReference type="GeneID" id="113469403"/>
<keyword evidence="2" id="KW-1185">Reference proteome</keyword>
<feature type="compositionally biased region" description="Basic and acidic residues" evidence="1">
    <location>
        <begin position="1386"/>
        <end position="1404"/>
    </location>
</feature>
<sequence length="1509" mass="175309">MLAECEHEETRASIAETTGNRVENRKECHDKDQTYTTTNTPQPDDRNEGIQPEAKPNQPNLGKNYDQFDNQIRELDLYLNNRTELEKIKGLAESSQMKNQENGEKSSEMCYTQETKRASETAKWHWNNNEDTKDDAHDSNQRSEETTLNSYEEYMEKKFAQMPPGPDLRSNMFINMFNQKEVTEVIAEFTEQLSRDRLRDIFRQMSIHRTELEKIKGLAESSQMKNQENGEKSSEMCYTQETKRASETAKWHWNNNEDTKDDAHDSNQRSEETTLNSYEEYMEKKFAQMPPGPDLRSNLFINMFNQKEVTEVIAEFTEQLSRDRLRDIFRQMSISPKQTTENIEHKTKRTPIILTRPAYGIYRTRKRTKPLCELNNSQIQREHSAGDPSHTSVSKEIGNNNKEEPNKEEPTQSPHTQKDTHSKEGRTLKLDEHPLSKEETTVDDEAEYEGEYLSDSQIMYNDKQKSDNSDKALDKILDRNLFGHEEKGRKFQDHPKSESSGSSEQNSSEESNQRKRKQESRPYYTTAERDEQRRNRHIRSVEEKSNTHERSIDYEMYENAKPLKLQKDYETLYTRKRKLEDSGERRYFEAFHKFAKNRSKRSLEHHKYGNIAKTLHTSNVSQDSSDSIGNSMKASVEFNYMKEILKNYKVPSTSKRARSTQARTTERTTITTINLLHMFYKAFSDVSPTTGSTDISSYLKSCEMQGNFPASNASCIDHSYYDVLLERIRDVKRGGDGKLRYGQTIRRSPRKKEDSCPIPDDYLKKHNETCIPYNWPRRVTSTEPEKRYYNSEEVRNIMKKRRAMHRDQFKNRYRDPNVFYKESDELWSNVTKRAPIILTPGPYETRAQRITQSLVLEDVDPAFDTLVTRETRNKTTRRRNVEVNVTKRAPIILTPGPYNTRAHRITQPLVSEDADPAFDTTVTRGETTRSETTRRRNVEVFESGRNKYTFISNQLTPLTTHASERTSMWASTRRSFRRKRHVSTPRISFRTVQYTGTYYHRLMDGNGSNDTAESRGAAQSLSIDDSQIERLEAFVEKFDLKNYKGNTPDIRIVDTVNTPDPSKIIKSFSVNYDKLDNRTLEMSLLRRMAALRNTTYANDFKINLMYDDAFAPKTKREREEEARKLKEKERRERMKKKNTIKIMLKKVTSFKTNLDLVLQAANGSIPDPARIRRSVTYDPSAMLRHMAKHMKPSQHTHHQSPTKTSPTVPESNQCLFGSIELKSGSESRYEYQDMFHPGPSQHNKDLSGHDHSGHMDQRHFESQRNSQHGNQPSKPVETKHSSTHQQHTKLAQRTVKRDYDTNRVGCTVQNKFRTPLDLTTQKSRTSTLIISENQPHMVSDSIVAHEFPILDTIGQKKSPILDPTTEKKSQTTETFSAVQDESPMLELRENKSHVTKDISSDQHESQTPPNPTDHKSHTSEAPTSHQPHTTLVSQTQFSQLEEDSYQSLFGSIDTDIAKAKAGMPKDDVSRQISRADEREELRAIVRQLMGEMNFTRNPYLTTLSRNTLP</sequence>
<proteinExistence type="predicted"/>
<feature type="region of interest" description="Disordered" evidence="1">
    <location>
        <begin position="1188"/>
        <end position="1211"/>
    </location>
</feature>
<feature type="region of interest" description="Disordered" evidence="1">
    <location>
        <begin position="1114"/>
        <end position="1133"/>
    </location>
</feature>
<dbReference type="PaxDb" id="121845-A0A3Q0J384"/>
<feature type="compositionally biased region" description="Basic and acidic residues" evidence="1">
    <location>
        <begin position="527"/>
        <end position="548"/>
    </location>
</feature>
<evidence type="ECO:0000313" key="2">
    <source>
        <dbReference type="Proteomes" id="UP000079169"/>
    </source>
</evidence>
<accession>A0A3Q0J384</accession>
<feature type="compositionally biased region" description="Basic and acidic residues" evidence="1">
    <location>
        <begin position="401"/>
        <end position="440"/>
    </location>
</feature>
<reference evidence="3" key="1">
    <citation type="submission" date="2025-08" db="UniProtKB">
        <authorList>
            <consortium name="RefSeq"/>
        </authorList>
    </citation>
    <scope>IDENTIFICATION</scope>
</reference>
<feature type="compositionally biased region" description="Low complexity" evidence="1">
    <location>
        <begin position="498"/>
        <end position="510"/>
    </location>
</feature>
<dbReference type="Proteomes" id="UP000079169">
    <property type="component" value="Unplaced"/>
</dbReference>
<dbReference type="KEGG" id="dci:113469403"/>
<feature type="compositionally biased region" description="Basic and acidic residues" evidence="1">
    <location>
        <begin position="114"/>
        <end position="145"/>
    </location>
</feature>
<feature type="compositionally biased region" description="Polar residues" evidence="1">
    <location>
        <begin position="389"/>
        <end position="398"/>
    </location>
</feature>